<accession>A0A2Z6QSV4</accession>
<organism evidence="1 3">
    <name type="scientific">Rhizophagus clarus</name>
    <dbReference type="NCBI Taxonomy" id="94130"/>
    <lineage>
        <taxon>Eukaryota</taxon>
        <taxon>Fungi</taxon>
        <taxon>Fungi incertae sedis</taxon>
        <taxon>Mucoromycota</taxon>
        <taxon>Glomeromycotina</taxon>
        <taxon>Glomeromycetes</taxon>
        <taxon>Glomerales</taxon>
        <taxon>Glomeraceae</taxon>
        <taxon>Rhizophagus</taxon>
    </lineage>
</organism>
<evidence type="ECO:0000313" key="2">
    <source>
        <dbReference type="EMBL" id="GES74491.1"/>
    </source>
</evidence>
<reference evidence="2" key="2">
    <citation type="submission" date="2019-10" db="EMBL/GenBank/DDBJ databases">
        <title>Conservation and host-specific expression of non-tandemly repeated heterogenous ribosome RNA gene in arbuscular mycorrhizal fungi.</title>
        <authorList>
            <person name="Maeda T."/>
            <person name="Kobayashi Y."/>
            <person name="Nakagawa T."/>
            <person name="Ezawa T."/>
            <person name="Yamaguchi K."/>
            <person name="Bino T."/>
            <person name="Nishimoto Y."/>
            <person name="Shigenobu S."/>
            <person name="Kawaguchi M."/>
        </authorList>
    </citation>
    <scope>NUCLEOTIDE SEQUENCE</scope>
    <source>
        <strain evidence="2">HR1</strain>
    </source>
</reference>
<protein>
    <submittedName>
        <fullName evidence="1">Uncharacterized protein</fullName>
    </submittedName>
</protein>
<dbReference type="AlphaFoldDB" id="A0A2Z6QSV4"/>
<evidence type="ECO:0000313" key="1">
    <source>
        <dbReference type="EMBL" id="GBB93237.1"/>
    </source>
</evidence>
<comment type="caution">
    <text evidence="1">The sequence shown here is derived from an EMBL/GenBank/DDBJ whole genome shotgun (WGS) entry which is preliminary data.</text>
</comment>
<evidence type="ECO:0000313" key="3">
    <source>
        <dbReference type="Proteomes" id="UP000247702"/>
    </source>
</evidence>
<dbReference type="Proteomes" id="UP000615446">
    <property type="component" value="Unassembled WGS sequence"/>
</dbReference>
<keyword evidence="3" id="KW-1185">Reference proteome</keyword>
<name>A0A2Z6QSV4_9GLOM</name>
<reference evidence="1 3" key="1">
    <citation type="submission" date="2017-11" db="EMBL/GenBank/DDBJ databases">
        <title>The genome of Rhizophagus clarus HR1 reveals common genetic basis of auxotrophy among arbuscular mycorrhizal fungi.</title>
        <authorList>
            <person name="Kobayashi Y."/>
        </authorList>
    </citation>
    <scope>NUCLEOTIDE SEQUENCE [LARGE SCALE GENOMIC DNA]</scope>
    <source>
        <strain evidence="1 3">HR1</strain>
    </source>
</reference>
<dbReference type="EMBL" id="BEXD01001265">
    <property type="protein sequence ID" value="GBB93237.1"/>
    <property type="molecule type" value="Genomic_DNA"/>
</dbReference>
<dbReference type="EMBL" id="BLAL01000012">
    <property type="protein sequence ID" value="GES74491.1"/>
    <property type="molecule type" value="Genomic_DNA"/>
</dbReference>
<gene>
    <name evidence="2" type="ORF">RCL2_000197100</name>
    <name evidence="1" type="ORF">RclHR1_21360004</name>
</gene>
<proteinExistence type="predicted"/>
<dbReference type="OrthoDB" id="10314452at2759"/>
<sequence>MANNPETLAQLYGLFLYRKKDIIAIQEKLGIGGNINQLAVPPNSELMGKTLADSYELFLELVGDLISIQEYLNINGNPVLEVEYRSNEASTDISLGEIFNLLVYLEDDIIAIQEELGIVGYSNQERAEEADKNARVYLQKFKEFHGPLEDVPSVLIQKFIDRGIKMFYFTREGLPLFSKVSPQQLHEIFIKNPCSTGQCPCLEQLEVNTIMTSNTNISSDQVDDELHEELLYEVLLYKKKDIIAIQKKLGMLPDRMKGPIENIYQTALNQSKKGKILEDSFGLLFDLVGELIDIRGDLSVADHPIITTLYGNMQEFDDVTFGKMSLGTLYHLLLYLEEDISVIQDHLGIDSHSDQEISGLKEANKNARAYLQRSTYG</sequence>
<dbReference type="Proteomes" id="UP000247702">
    <property type="component" value="Unassembled WGS sequence"/>
</dbReference>